<comment type="caution">
    <text evidence="1">The sequence shown here is derived from an EMBL/GenBank/DDBJ whole genome shotgun (WGS) entry which is preliminary data.</text>
</comment>
<proteinExistence type="predicted"/>
<gene>
    <name evidence="1" type="ORF">F7R21_12645</name>
</gene>
<reference evidence="1 2" key="1">
    <citation type="submission" date="2019-09" db="EMBL/GenBank/DDBJ databases">
        <title>Draft genome sequences of 48 bacterial type strains from the CCUG.</title>
        <authorList>
            <person name="Tunovic T."/>
            <person name="Pineiro-Iglesias B."/>
            <person name="Unosson C."/>
            <person name="Inganas E."/>
            <person name="Ohlen M."/>
            <person name="Cardew S."/>
            <person name="Jensie-Markopoulos S."/>
            <person name="Salva-Serra F."/>
            <person name="Jaen-Luchoro D."/>
            <person name="Karlsson R."/>
            <person name="Svensson-Stadler L."/>
            <person name="Chun J."/>
            <person name="Moore E."/>
        </authorList>
    </citation>
    <scope>NUCLEOTIDE SEQUENCE [LARGE SCALE GENOMIC DNA]</scope>
    <source>
        <strain evidence="1 2">CCUG 54555</strain>
    </source>
</reference>
<evidence type="ECO:0000313" key="1">
    <source>
        <dbReference type="EMBL" id="KAB0642243.1"/>
    </source>
</evidence>
<dbReference type="Proteomes" id="UP000430232">
    <property type="component" value="Unassembled WGS sequence"/>
</dbReference>
<name>A0A6H9TC91_9BURK</name>
<organism evidence="1 2">
    <name type="scientific">Burkholderia latens</name>
    <dbReference type="NCBI Taxonomy" id="488446"/>
    <lineage>
        <taxon>Bacteria</taxon>
        <taxon>Pseudomonadati</taxon>
        <taxon>Pseudomonadota</taxon>
        <taxon>Betaproteobacteria</taxon>
        <taxon>Burkholderiales</taxon>
        <taxon>Burkholderiaceae</taxon>
        <taxon>Burkholderia</taxon>
        <taxon>Burkholderia cepacia complex</taxon>
    </lineage>
</organism>
<sequence length="123" mass="13090">MLPTQPTASSGVPGIWMQREFESALPRFAGHIERLYARAAGNVPLGRLKVRVMMVIAMVSAISAKLADAATPAIPSSAMKFVSTKLRSAANVFAVRPATKWLARAPLSAASDLMAGMAMRFMA</sequence>
<dbReference type="AlphaFoldDB" id="A0A6H9TC91"/>
<protein>
    <submittedName>
        <fullName evidence="1">Uncharacterized protein</fullName>
    </submittedName>
</protein>
<accession>A0A6H9TC91</accession>
<evidence type="ECO:0000313" key="2">
    <source>
        <dbReference type="Proteomes" id="UP000430232"/>
    </source>
</evidence>
<dbReference type="GeneID" id="99792214"/>
<dbReference type="RefSeq" id="WP_151064620.1">
    <property type="nucleotide sequence ID" value="NZ_CABVPL010000046.1"/>
</dbReference>
<dbReference type="EMBL" id="VZOJ01000028">
    <property type="protein sequence ID" value="KAB0642243.1"/>
    <property type="molecule type" value="Genomic_DNA"/>
</dbReference>
<keyword evidence="2" id="KW-1185">Reference proteome</keyword>